<dbReference type="RefSeq" id="WP_045461404.1">
    <property type="nucleotide sequence ID" value="NZ_BBLT01000003.1"/>
</dbReference>
<dbReference type="EMBL" id="BBLT01000003">
    <property type="protein sequence ID" value="GAL84444.1"/>
    <property type="molecule type" value="Genomic_DNA"/>
</dbReference>
<name>A0A098LDE0_9BACT</name>
<evidence type="ECO:0000313" key="1">
    <source>
        <dbReference type="EMBL" id="GAL84444.1"/>
    </source>
</evidence>
<accession>A0A098LDE0</accession>
<dbReference type="STRING" id="153721.MYP_1672"/>
<dbReference type="InterPro" id="IPR014825">
    <property type="entry name" value="DNA_alkylation"/>
</dbReference>
<keyword evidence="2" id="KW-1185">Reference proteome</keyword>
<dbReference type="Gene3D" id="1.25.10.90">
    <property type="match status" value="1"/>
</dbReference>
<sequence>MEKAESELEKIVSQLKSQARPEILPSLSKFGVNTEKAFGISIPVLRNMAKVHRKDHLLAIELWKTDIHEARILASMIDDPAKVQEKQMDWWVNDFNSWDLCDQVCLNLFRKTPFAFEKAKAWTEEEDEFVRRAGFVLIATLAVHDKKGKDERFSALFSLIEKHSNDERNFVKKAVNWALRQIGKRNEKLHQEAIILAERIISQDSKSSKWIANNALVELKSKKVVDRIQKKK</sequence>
<protein>
    <submittedName>
        <fullName evidence="1">Putative DNA alkylation repair enzyme</fullName>
    </submittedName>
</protein>
<dbReference type="CDD" id="cd06561">
    <property type="entry name" value="AlkD_like"/>
    <property type="match status" value="1"/>
</dbReference>
<gene>
    <name evidence="1" type="ORF">MYP_1672</name>
</gene>
<reference evidence="1 2" key="1">
    <citation type="submission" date="2014-09" db="EMBL/GenBank/DDBJ databases">
        <title>Sporocytophaga myxococcoides PG-01 genome sequencing.</title>
        <authorList>
            <person name="Liu L."/>
            <person name="Gao P.J."/>
            <person name="Chen G.J."/>
            <person name="Wang L.S."/>
        </authorList>
    </citation>
    <scope>NUCLEOTIDE SEQUENCE [LARGE SCALE GENOMIC DNA]</scope>
    <source>
        <strain evidence="1 2">PG-01</strain>
    </source>
</reference>
<proteinExistence type="predicted"/>
<dbReference type="InterPro" id="IPR016024">
    <property type="entry name" value="ARM-type_fold"/>
</dbReference>
<dbReference type="eggNOG" id="COG4912">
    <property type="taxonomic scope" value="Bacteria"/>
</dbReference>
<dbReference type="PANTHER" id="PTHR41291:SF1">
    <property type="entry name" value="DNA ALKYLATION REPAIR PROTEIN"/>
    <property type="match status" value="1"/>
</dbReference>
<dbReference type="Pfam" id="PF08713">
    <property type="entry name" value="DNA_alkylation"/>
    <property type="match status" value="1"/>
</dbReference>
<comment type="caution">
    <text evidence="1">The sequence shown here is derived from an EMBL/GenBank/DDBJ whole genome shotgun (WGS) entry which is preliminary data.</text>
</comment>
<dbReference type="Proteomes" id="UP000030185">
    <property type="component" value="Unassembled WGS sequence"/>
</dbReference>
<dbReference type="SUPFAM" id="SSF48371">
    <property type="entry name" value="ARM repeat"/>
    <property type="match status" value="1"/>
</dbReference>
<dbReference type="AlphaFoldDB" id="A0A098LDE0"/>
<dbReference type="PANTHER" id="PTHR41291">
    <property type="entry name" value="DNA ALKYLATION REPAIR PROTEIN"/>
    <property type="match status" value="1"/>
</dbReference>
<organism evidence="1 2">
    <name type="scientific">Sporocytophaga myxococcoides</name>
    <dbReference type="NCBI Taxonomy" id="153721"/>
    <lineage>
        <taxon>Bacteria</taxon>
        <taxon>Pseudomonadati</taxon>
        <taxon>Bacteroidota</taxon>
        <taxon>Cytophagia</taxon>
        <taxon>Cytophagales</taxon>
        <taxon>Cytophagaceae</taxon>
        <taxon>Sporocytophaga</taxon>
    </lineage>
</organism>
<dbReference type="OrthoDB" id="1117222at2"/>
<evidence type="ECO:0000313" key="2">
    <source>
        <dbReference type="Proteomes" id="UP000030185"/>
    </source>
</evidence>